<feature type="transmembrane region" description="Helical" evidence="1">
    <location>
        <begin position="195"/>
        <end position="211"/>
    </location>
</feature>
<keyword evidence="1" id="KW-0472">Membrane</keyword>
<dbReference type="EMBL" id="PDYF01000007">
    <property type="protein sequence ID" value="PHU35933.1"/>
    <property type="molecule type" value="Genomic_DNA"/>
</dbReference>
<feature type="transmembrane region" description="Helical" evidence="1">
    <location>
        <begin position="34"/>
        <end position="58"/>
    </location>
</feature>
<organism evidence="3 4">
    <name type="scientific">Pseudobutyrivibrio ruminis</name>
    <dbReference type="NCBI Taxonomy" id="46206"/>
    <lineage>
        <taxon>Bacteria</taxon>
        <taxon>Bacillati</taxon>
        <taxon>Bacillota</taxon>
        <taxon>Clostridia</taxon>
        <taxon>Lachnospirales</taxon>
        <taxon>Lachnospiraceae</taxon>
        <taxon>Pseudobutyrivibrio</taxon>
    </lineage>
</organism>
<dbReference type="Gene3D" id="3.20.20.450">
    <property type="entry name" value="EAL domain"/>
    <property type="match status" value="1"/>
</dbReference>
<dbReference type="InterPro" id="IPR001633">
    <property type="entry name" value="EAL_dom"/>
</dbReference>
<protein>
    <recommendedName>
        <fullName evidence="2">EAL domain-containing protein</fullName>
    </recommendedName>
</protein>
<dbReference type="GO" id="GO:0071111">
    <property type="term" value="F:cyclic-guanylate-specific phosphodiesterase activity"/>
    <property type="evidence" value="ECO:0007669"/>
    <property type="project" value="InterPro"/>
</dbReference>
<sequence length="635" mass="72722">MNIYTQLCGLAIMATILFFYRRQPTMGLSSERHFRTTIYSILGCVLLDIASCYFIVHSNRFSDTLVYLICKLYLLSLQVVSFSVLFYTTADVFEYYGSKHEKMLGTLYQVVCVIGMIITMYLPIQIYYDGVKLYSYGPATIATYIFVSFYIFTTGISTVVLRHHIKQKKSNMLLIWMAIWSVSAIIQFLDPKVLIVSYASCIGALIMYFELENPQSSLSRRTGHFSSAVIRDYFDYLYQSRKSFSVMMISFRTVADSANENKLLRTTISKLSEFLFTVDTAKIFDTAEGYFVLVFENMDFVESTKFRINTYFQSIQDNPDVSNAITLLSPFYTIVPDSSISSNADELILLLTGFIPNDRNKLTGNEVIVNDEIMATVRHSKAVEKMVVEAMENDRIEVHYQPIFDIAKNKYTTAEALVRIRLGDDSLIYPDEFIPIVEASGRIIPLSDTIYRKALSFLKSYHIDRLGVEHVELNLSVKQGENPLFVNRFLEMLKEYNISAEFINLEITETNSIHSQENLFANMKKLEEEGLSFSLDDFGSGSSNLNYIIDMPVVIVKLDKHLTDEYFINPKAKAIVKTVIEMAHSMGIKIIAEGIETSDSLEEMKTLGVDYIQGFYFSRPLPEHEFLKFIQQHNL</sequence>
<dbReference type="Pfam" id="PF00563">
    <property type="entry name" value="EAL"/>
    <property type="match status" value="1"/>
</dbReference>
<dbReference type="AlphaFoldDB" id="A0A2G3DYH6"/>
<dbReference type="InterPro" id="IPR050706">
    <property type="entry name" value="Cyclic-di-GMP_PDE-like"/>
</dbReference>
<evidence type="ECO:0000256" key="1">
    <source>
        <dbReference type="SAM" id="Phobius"/>
    </source>
</evidence>
<accession>A0A2G3DYH6</accession>
<dbReference type="PANTHER" id="PTHR33121:SF70">
    <property type="entry name" value="SIGNALING PROTEIN YKOW"/>
    <property type="match status" value="1"/>
</dbReference>
<reference evidence="3 4" key="1">
    <citation type="submission" date="2017-10" db="EMBL/GenBank/DDBJ databases">
        <title>Resolving the taxonomy of Roseburia spp., Eubacterium rectale and Agathobacter spp. through phylogenomic analysis.</title>
        <authorList>
            <person name="Sheridan P.O."/>
            <person name="Walker A.W."/>
            <person name="Duncan S.H."/>
            <person name="Scott K.P."/>
            <person name="Toole P.W.O."/>
            <person name="Luis P."/>
            <person name="Flint H.J."/>
        </authorList>
    </citation>
    <scope>NUCLEOTIDE SEQUENCE [LARGE SCALE GENOMIC DNA]</scope>
    <source>
        <strain evidence="3 4">JK626</strain>
    </source>
</reference>
<dbReference type="SMART" id="SM00052">
    <property type="entry name" value="EAL"/>
    <property type="match status" value="1"/>
</dbReference>
<feature type="domain" description="EAL" evidence="2">
    <location>
        <begin position="380"/>
        <end position="634"/>
    </location>
</feature>
<dbReference type="Proteomes" id="UP000225889">
    <property type="component" value="Unassembled WGS sequence"/>
</dbReference>
<dbReference type="CDD" id="cd01948">
    <property type="entry name" value="EAL"/>
    <property type="match status" value="1"/>
</dbReference>
<keyword evidence="1" id="KW-0812">Transmembrane</keyword>
<reference evidence="3 4" key="2">
    <citation type="submission" date="2017-10" db="EMBL/GenBank/DDBJ databases">
        <authorList>
            <person name="Banno H."/>
            <person name="Chua N.-H."/>
        </authorList>
    </citation>
    <scope>NUCLEOTIDE SEQUENCE [LARGE SCALE GENOMIC DNA]</scope>
    <source>
        <strain evidence="3 4">JK626</strain>
    </source>
</reference>
<proteinExistence type="predicted"/>
<feature type="transmembrane region" description="Helical" evidence="1">
    <location>
        <begin position="107"/>
        <end position="128"/>
    </location>
</feature>
<feature type="transmembrane region" description="Helical" evidence="1">
    <location>
        <begin position="64"/>
        <end position="87"/>
    </location>
</feature>
<dbReference type="PROSITE" id="PS50883">
    <property type="entry name" value="EAL"/>
    <property type="match status" value="1"/>
</dbReference>
<feature type="transmembrane region" description="Helical" evidence="1">
    <location>
        <begin position="6"/>
        <end position="22"/>
    </location>
</feature>
<keyword evidence="1" id="KW-1133">Transmembrane helix</keyword>
<dbReference type="PANTHER" id="PTHR33121">
    <property type="entry name" value="CYCLIC DI-GMP PHOSPHODIESTERASE PDEF"/>
    <property type="match status" value="1"/>
</dbReference>
<feature type="transmembrane region" description="Helical" evidence="1">
    <location>
        <begin position="173"/>
        <end position="189"/>
    </location>
</feature>
<evidence type="ECO:0000259" key="2">
    <source>
        <dbReference type="PROSITE" id="PS50883"/>
    </source>
</evidence>
<dbReference type="InterPro" id="IPR035919">
    <property type="entry name" value="EAL_sf"/>
</dbReference>
<evidence type="ECO:0000313" key="4">
    <source>
        <dbReference type="Proteomes" id="UP000225889"/>
    </source>
</evidence>
<dbReference type="SUPFAM" id="SSF141868">
    <property type="entry name" value="EAL domain-like"/>
    <property type="match status" value="1"/>
</dbReference>
<evidence type="ECO:0000313" key="3">
    <source>
        <dbReference type="EMBL" id="PHU35933.1"/>
    </source>
</evidence>
<name>A0A2G3DYH6_9FIRM</name>
<gene>
    <name evidence="3" type="ORF">CSX01_01485</name>
</gene>
<comment type="caution">
    <text evidence="3">The sequence shown here is derived from an EMBL/GenBank/DDBJ whole genome shotgun (WGS) entry which is preliminary data.</text>
</comment>
<dbReference type="RefSeq" id="WP_099391170.1">
    <property type="nucleotide sequence ID" value="NZ_PDYF01000007.1"/>
</dbReference>
<feature type="transmembrane region" description="Helical" evidence="1">
    <location>
        <begin position="140"/>
        <end position="161"/>
    </location>
</feature>